<feature type="region of interest" description="Disordered" evidence="1">
    <location>
        <begin position="418"/>
        <end position="468"/>
    </location>
</feature>
<evidence type="ECO:0000313" key="2">
    <source>
        <dbReference type="EMBL" id="GAV77897.1"/>
    </source>
</evidence>
<accession>A0A1Q3CCE5</accession>
<feature type="compositionally biased region" description="Basic and acidic residues" evidence="1">
    <location>
        <begin position="549"/>
        <end position="566"/>
    </location>
</feature>
<feature type="compositionally biased region" description="Polar residues" evidence="1">
    <location>
        <begin position="567"/>
        <end position="577"/>
    </location>
</feature>
<feature type="compositionally biased region" description="Basic and acidic residues" evidence="1">
    <location>
        <begin position="418"/>
        <end position="434"/>
    </location>
</feature>
<dbReference type="OrthoDB" id="611606at2759"/>
<dbReference type="FunCoup" id="A0A1Q3CCE5">
    <property type="interactions" value="1171"/>
</dbReference>
<feature type="compositionally biased region" description="Basic and acidic residues" evidence="1">
    <location>
        <begin position="486"/>
        <end position="498"/>
    </location>
</feature>
<reference evidence="3" key="1">
    <citation type="submission" date="2016-04" db="EMBL/GenBank/DDBJ databases">
        <title>Cephalotus genome sequencing.</title>
        <authorList>
            <person name="Fukushima K."/>
            <person name="Hasebe M."/>
            <person name="Fang X."/>
        </authorList>
    </citation>
    <scope>NUCLEOTIDE SEQUENCE [LARGE SCALE GENOMIC DNA]</scope>
    <source>
        <strain evidence="3">cv. St1</strain>
    </source>
</reference>
<dbReference type="PANTHER" id="PTHR34962">
    <property type="entry name" value="EMBRYO DEFECTIVE 1703-RELATED"/>
    <property type="match status" value="1"/>
</dbReference>
<comment type="caution">
    <text evidence="2">The sequence shown here is derived from an EMBL/GenBank/DDBJ whole genome shotgun (WGS) entry which is preliminary data.</text>
</comment>
<keyword evidence="3" id="KW-1185">Reference proteome</keyword>
<evidence type="ECO:0000313" key="3">
    <source>
        <dbReference type="Proteomes" id="UP000187406"/>
    </source>
</evidence>
<feature type="compositionally biased region" description="Low complexity" evidence="1">
    <location>
        <begin position="874"/>
        <end position="890"/>
    </location>
</feature>
<feature type="compositionally biased region" description="Basic and acidic residues" evidence="1">
    <location>
        <begin position="621"/>
        <end position="633"/>
    </location>
</feature>
<sequence>MMDLLGSSTKSRPFIFSDIFLSTPKLSINAKSNKTSLGYLSPSSKILKKSSFPHYLAPSSTRKFQTFAHFGGPTSRRNSLRKKLFDDQKVHEDPIFLDPNSSCSYIKRFGEDLSGVSVEKSDIDDIVVVESSGVNESKTKPLGESVLLSKLENWVDQYKKDSEYWGIGSGPIFTVFQDLKGNVERVLVNEDEILKRSRVERQEIGDSIGVEYKIFYAKSLAREIEGGSNVIPRNSLVSKFVVSGGKSSFVNIFRSVNLQPDFLPKVSKVGRMVLFGFIAIWAFKKLFDIGKKEVEHTDVEKEMMRRKLKARREMEKEKEMSVKGSVEVVEESAEPAVMSFEKPKLDKQGLINSILKAKASKHKVALLDSSSFRASKSVDFDDKIQEIREMARQARQIESSENSLVDLDGEEKQAVKEELSSEMDEVKQCREEGVSFRSNLSNREPGQGIAGTIATLDEPKNDDTGFTNQIASVENGDMLAGTSILDESKDRQSTTKDSEDSESPSHLTDTREAMQSLFPSGTEPCTLNNIYARTNVKVIRSVKEAREYLSKKSHRQDPSQESHVKNPQESFTGLGQSSDKESGRNTSQLFDVENKEFRPALSGRDTEFTNMRNAGENSIPNDKDSVPIKKDVPEGSEEEYGISDSQKPPISSDQKGIGCSTETRPSLEMENWIGKNFHEVLPVLEKIGDGFRDNYLVAREKTSEKLSMNTELKQLGSVEDDSELEWMKDDRLSKIVFQVRENELEGRDPFYLMDAEDKLAFFQGLEKKVEKENEKLSHLHEWLHSNIENLDYGADGISLYDPPEKIIPRWKGPPLEKNPEFLNNYLEQRKAIFPGHGGISYPVIKNPQNSAGSPNHDNVSSSLGSNETKKKYKNSSNSKTVIESSDGSVKSGKKSGKEYWQHTKKWTRGFLESYNAETDPEVKSIMKNMGKDLDRWITENEIQEAAELMDKLPERNKVFMEKKLSKLKREMELFGPQAVVSKYCEYAEDKEEDYLWWLDLPHVLCIELYTIENGEQKIGFYSLEMAADIELEPKPYHVIAFEDAGDSKNFRYILQSHMDMLGNGHAFIVLQLPKDAFRQAKENGFGVTVIRKGELQLNVDKTLEEVEEQITEIGSKIYHDKIMQERSVDISSLMKGVFGASANPHRKRSKGMLKKPSKK</sequence>
<gene>
    <name evidence="2" type="ORF">CFOL_v3_21365</name>
</gene>
<dbReference type="EMBL" id="BDDD01001707">
    <property type="protein sequence ID" value="GAV77897.1"/>
    <property type="molecule type" value="Genomic_DNA"/>
</dbReference>
<feature type="region of interest" description="Disordered" evidence="1">
    <location>
        <begin position="549"/>
        <end position="661"/>
    </location>
</feature>
<feature type="region of interest" description="Disordered" evidence="1">
    <location>
        <begin position="843"/>
        <end position="896"/>
    </location>
</feature>
<protein>
    <submittedName>
        <fullName evidence="2">Uncharacterized protein</fullName>
    </submittedName>
</protein>
<feature type="compositionally biased region" description="Polar residues" evidence="1">
    <location>
        <begin position="846"/>
        <end position="864"/>
    </location>
</feature>
<feature type="region of interest" description="Disordered" evidence="1">
    <location>
        <begin position="482"/>
        <end position="509"/>
    </location>
</feature>
<dbReference type="STRING" id="3775.A0A1Q3CCE5"/>
<feature type="compositionally biased region" description="Polar residues" evidence="1">
    <location>
        <begin position="608"/>
        <end position="620"/>
    </location>
</feature>
<name>A0A1Q3CCE5_CEPFO</name>
<dbReference type="PANTHER" id="PTHR34962:SF1">
    <property type="entry name" value="EMBRYO DEFECTIVE 1703-RELATED"/>
    <property type="match status" value="1"/>
</dbReference>
<dbReference type="AlphaFoldDB" id="A0A1Q3CCE5"/>
<dbReference type="InParanoid" id="A0A1Q3CCE5"/>
<feature type="compositionally biased region" description="Polar residues" evidence="1">
    <location>
        <begin position="643"/>
        <end position="661"/>
    </location>
</feature>
<organism evidence="2 3">
    <name type="scientific">Cephalotus follicularis</name>
    <name type="common">Albany pitcher plant</name>
    <dbReference type="NCBI Taxonomy" id="3775"/>
    <lineage>
        <taxon>Eukaryota</taxon>
        <taxon>Viridiplantae</taxon>
        <taxon>Streptophyta</taxon>
        <taxon>Embryophyta</taxon>
        <taxon>Tracheophyta</taxon>
        <taxon>Spermatophyta</taxon>
        <taxon>Magnoliopsida</taxon>
        <taxon>eudicotyledons</taxon>
        <taxon>Gunneridae</taxon>
        <taxon>Pentapetalae</taxon>
        <taxon>rosids</taxon>
        <taxon>fabids</taxon>
        <taxon>Oxalidales</taxon>
        <taxon>Cephalotaceae</taxon>
        <taxon>Cephalotus</taxon>
    </lineage>
</organism>
<evidence type="ECO:0000256" key="1">
    <source>
        <dbReference type="SAM" id="MobiDB-lite"/>
    </source>
</evidence>
<proteinExistence type="predicted"/>
<dbReference type="Proteomes" id="UP000187406">
    <property type="component" value="Unassembled WGS sequence"/>
</dbReference>